<dbReference type="EMBL" id="VSSQ01109934">
    <property type="protein sequence ID" value="MPN48003.1"/>
    <property type="molecule type" value="Genomic_DNA"/>
</dbReference>
<protein>
    <submittedName>
        <fullName evidence="1">Uncharacterized protein</fullName>
    </submittedName>
</protein>
<accession>A0A645IL01</accession>
<name>A0A645IL01_9ZZZZ</name>
<reference evidence="1" key="1">
    <citation type="submission" date="2019-08" db="EMBL/GenBank/DDBJ databases">
        <authorList>
            <person name="Kucharzyk K."/>
            <person name="Murdoch R.W."/>
            <person name="Higgins S."/>
            <person name="Loffler F."/>
        </authorList>
    </citation>
    <scope>NUCLEOTIDE SEQUENCE</scope>
</reference>
<comment type="caution">
    <text evidence="1">The sequence shown here is derived from an EMBL/GenBank/DDBJ whole genome shotgun (WGS) entry which is preliminary data.</text>
</comment>
<dbReference type="AlphaFoldDB" id="A0A645IL01"/>
<evidence type="ECO:0000313" key="1">
    <source>
        <dbReference type="EMBL" id="MPN48003.1"/>
    </source>
</evidence>
<organism evidence="1">
    <name type="scientific">bioreactor metagenome</name>
    <dbReference type="NCBI Taxonomy" id="1076179"/>
    <lineage>
        <taxon>unclassified sequences</taxon>
        <taxon>metagenomes</taxon>
        <taxon>ecological metagenomes</taxon>
    </lineage>
</organism>
<proteinExistence type="predicted"/>
<gene>
    <name evidence="1" type="ORF">SDC9_195607</name>
</gene>
<sequence>MDGTIGMLVFHDAKKAETIFFCFPGIKDNNLVFFTVIVAFKIRQEGVCAQVRVNLTKAVEVYK</sequence>